<dbReference type="GeneID" id="25030337"/>
<reference evidence="2 3" key="1">
    <citation type="journal article" date="2011" name="Science">
        <title>Comparative functional genomics of the fission yeasts.</title>
        <authorList>
            <person name="Rhind N."/>
            <person name="Chen Z."/>
            <person name="Yassour M."/>
            <person name="Thompson D.A."/>
            <person name="Haas B.J."/>
            <person name="Habib N."/>
            <person name="Wapinski I."/>
            <person name="Roy S."/>
            <person name="Lin M.F."/>
            <person name="Heiman D.I."/>
            <person name="Young S.K."/>
            <person name="Furuya K."/>
            <person name="Guo Y."/>
            <person name="Pidoux A."/>
            <person name="Chen H.M."/>
            <person name="Robbertse B."/>
            <person name="Goldberg J.M."/>
            <person name="Aoki K."/>
            <person name="Bayne E.H."/>
            <person name="Berlin A.M."/>
            <person name="Desjardins C.A."/>
            <person name="Dobbs E."/>
            <person name="Dukaj L."/>
            <person name="Fan L."/>
            <person name="FitzGerald M.G."/>
            <person name="French C."/>
            <person name="Gujja S."/>
            <person name="Hansen K."/>
            <person name="Keifenheim D."/>
            <person name="Levin J.Z."/>
            <person name="Mosher R.A."/>
            <person name="Mueller C.A."/>
            <person name="Pfiffner J."/>
            <person name="Priest M."/>
            <person name="Russ C."/>
            <person name="Smialowska A."/>
            <person name="Swoboda P."/>
            <person name="Sykes S.M."/>
            <person name="Vaughn M."/>
            <person name="Vengrova S."/>
            <person name="Yoder R."/>
            <person name="Zeng Q."/>
            <person name="Allshire R."/>
            <person name="Baulcombe D."/>
            <person name="Birren B.W."/>
            <person name="Brown W."/>
            <person name="Ekwall K."/>
            <person name="Kellis M."/>
            <person name="Leatherwood J."/>
            <person name="Levin H."/>
            <person name="Margalit H."/>
            <person name="Martienssen R."/>
            <person name="Nieduszynski C.A."/>
            <person name="Spatafora J.W."/>
            <person name="Friedman N."/>
            <person name="Dalgaard J.Z."/>
            <person name="Baumann P."/>
            <person name="Niki H."/>
            <person name="Regev A."/>
            <person name="Nusbaum C."/>
        </authorList>
    </citation>
    <scope>NUCLEOTIDE SEQUENCE [LARGE SCALE GENOMIC DNA]</scope>
    <source>
        <strain evidence="3">yFS286</strain>
    </source>
</reference>
<evidence type="ECO:0000313" key="2">
    <source>
        <dbReference type="EMBL" id="EPX71137.1"/>
    </source>
</evidence>
<feature type="region of interest" description="Disordered" evidence="1">
    <location>
        <begin position="49"/>
        <end position="69"/>
    </location>
</feature>
<dbReference type="RefSeq" id="XP_013019764.1">
    <property type="nucleotide sequence ID" value="XM_013164310.1"/>
</dbReference>
<dbReference type="VEuPathDB" id="FungiDB:SOCG_01355"/>
<dbReference type="Proteomes" id="UP000016088">
    <property type="component" value="Unassembled WGS sequence"/>
</dbReference>
<dbReference type="EMBL" id="KE503208">
    <property type="protein sequence ID" value="EPX71137.1"/>
    <property type="molecule type" value="Genomic_DNA"/>
</dbReference>
<evidence type="ECO:0000256" key="1">
    <source>
        <dbReference type="SAM" id="MobiDB-lite"/>
    </source>
</evidence>
<protein>
    <submittedName>
        <fullName evidence="2">Mde2 protein</fullName>
    </submittedName>
</protein>
<dbReference type="OMA" id="NCANFFL"/>
<dbReference type="AlphaFoldDB" id="S9PT55"/>
<dbReference type="OrthoDB" id="5364239at2759"/>
<dbReference type="HOGENOM" id="CLU_966946_0_0_1"/>
<gene>
    <name evidence="2" type="ORF">SOCG_01355</name>
</gene>
<accession>S9PT55</accession>
<organism evidence="2 3">
    <name type="scientific">Schizosaccharomyces octosporus (strain yFS286)</name>
    <name type="common">Fission yeast</name>
    <name type="synonym">Octosporomyces octosporus</name>
    <dbReference type="NCBI Taxonomy" id="483514"/>
    <lineage>
        <taxon>Eukaryota</taxon>
        <taxon>Fungi</taxon>
        <taxon>Dikarya</taxon>
        <taxon>Ascomycota</taxon>
        <taxon>Taphrinomycotina</taxon>
        <taxon>Schizosaccharomycetes</taxon>
        <taxon>Schizosaccharomycetales</taxon>
        <taxon>Schizosaccharomycetaceae</taxon>
        <taxon>Schizosaccharomyces</taxon>
    </lineage>
</organism>
<evidence type="ECO:0000313" key="3">
    <source>
        <dbReference type="Proteomes" id="UP000016088"/>
    </source>
</evidence>
<sequence>MNCSADFNHRIFSSELQDEPAFGKLYEQANKGQAQGLTAFDVLSENKIIKPEKTHNTKRKRSEKEPKRLCPIQPRKHVKQSNETPEKLENFLKRKNTHTPINPKTVYPSAPMYIEDIIIRETEKSNMQTPVTSLPGTQSLNSYHGHESFGNSLHFHLTPFSLGDSPSSQKSEKGCTNSGNNLSYIKNVKEDAPSKAPCPTYTKPNKINSALPREKVVVIYDDDEVRDYLYVFGSRSQHKKQDYSTVVKRKTFQSNNFSNFTLLKNLVDPQYNPKTAEERSLCIQLLEEVLNT</sequence>
<proteinExistence type="predicted"/>
<name>S9PT55_SCHOY</name>
<keyword evidence="3" id="KW-1185">Reference proteome</keyword>